<reference evidence="3 4" key="1">
    <citation type="submission" date="2024-02" db="EMBL/GenBank/DDBJ databases">
        <title>Chromosome-scale genome assembly of the rough periwinkle Littorina saxatilis.</title>
        <authorList>
            <person name="De Jode A."/>
            <person name="Faria R."/>
            <person name="Formenti G."/>
            <person name="Sims Y."/>
            <person name="Smith T.P."/>
            <person name="Tracey A."/>
            <person name="Wood J.M.D."/>
            <person name="Zagrodzka Z.B."/>
            <person name="Johannesson K."/>
            <person name="Butlin R.K."/>
            <person name="Leder E.H."/>
        </authorList>
    </citation>
    <scope>NUCLEOTIDE SEQUENCE [LARGE SCALE GENOMIC DNA]</scope>
    <source>
        <strain evidence="3">Snail1</strain>
        <tissue evidence="3">Muscle</tissue>
    </source>
</reference>
<protein>
    <submittedName>
        <fullName evidence="3">Uncharacterized protein</fullName>
    </submittedName>
</protein>
<dbReference type="Proteomes" id="UP001374579">
    <property type="component" value="Unassembled WGS sequence"/>
</dbReference>
<feature type="chain" id="PRO_5042910255" evidence="2">
    <location>
        <begin position="20"/>
        <end position="75"/>
    </location>
</feature>
<organism evidence="3 4">
    <name type="scientific">Littorina saxatilis</name>
    <dbReference type="NCBI Taxonomy" id="31220"/>
    <lineage>
        <taxon>Eukaryota</taxon>
        <taxon>Metazoa</taxon>
        <taxon>Spiralia</taxon>
        <taxon>Lophotrochozoa</taxon>
        <taxon>Mollusca</taxon>
        <taxon>Gastropoda</taxon>
        <taxon>Caenogastropoda</taxon>
        <taxon>Littorinimorpha</taxon>
        <taxon>Littorinoidea</taxon>
        <taxon>Littorinidae</taxon>
        <taxon>Littorina</taxon>
    </lineage>
</organism>
<keyword evidence="1" id="KW-0472">Membrane</keyword>
<accession>A0AAN9AQL9</accession>
<evidence type="ECO:0000313" key="3">
    <source>
        <dbReference type="EMBL" id="KAK7091363.1"/>
    </source>
</evidence>
<name>A0AAN9AQL9_9CAEN</name>
<keyword evidence="1" id="KW-1133">Transmembrane helix</keyword>
<dbReference type="EMBL" id="JBAMIC010000022">
    <property type="protein sequence ID" value="KAK7091363.1"/>
    <property type="molecule type" value="Genomic_DNA"/>
</dbReference>
<evidence type="ECO:0000256" key="1">
    <source>
        <dbReference type="SAM" id="Phobius"/>
    </source>
</evidence>
<keyword evidence="1" id="KW-0812">Transmembrane</keyword>
<keyword evidence="4" id="KW-1185">Reference proteome</keyword>
<comment type="caution">
    <text evidence="3">The sequence shown here is derived from an EMBL/GenBank/DDBJ whole genome shotgun (WGS) entry which is preliminary data.</text>
</comment>
<keyword evidence="2" id="KW-0732">Signal</keyword>
<proteinExistence type="predicted"/>
<dbReference type="AlphaFoldDB" id="A0AAN9AQL9"/>
<evidence type="ECO:0000313" key="4">
    <source>
        <dbReference type="Proteomes" id="UP001374579"/>
    </source>
</evidence>
<feature type="transmembrane region" description="Helical" evidence="1">
    <location>
        <begin position="43"/>
        <end position="66"/>
    </location>
</feature>
<sequence>MWPLTQLLTVLALVRYTSAVVDTDVGSYDTEPGPVVFAESMRIATVSVCSLMVMLAIATAITFFWFPKAWPQQLS</sequence>
<gene>
    <name evidence="3" type="ORF">V1264_009056</name>
</gene>
<feature type="signal peptide" evidence="2">
    <location>
        <begin position="1"/>
        <end position="19"/>
    </location>
</feature>
<evidence type="ECO:0000256" key="2">
    <source>
        <dbReference type="SAM" id="SignalP"/>
    </source>
</evidence>